<keyword evidence="5" id="KW-0274">FAD</keyword>
<dbReference type="OrthoDB" id="9769565at2"/>
<evidence type="ECO:0000256" key="6">
    <source>
        <dbReference type="ARBA" id="ARBA00023002"/>
    </source>
</evidence>
<dbReference type="InterPro" id="IPR051205">
    <property type="entry name" value="UbiH/COQ6_monooxygenase"/>
</dbReference>
<dbReference type="RefSeq" id="WP_046555847.1">
    <property type="nucleotide sequence ID" value="NZ_LAHO01000001.1"/>
</dbReference>
<evidence type="ECO:0000256" key="3">
    <source>
        <dbReference type="ARBA" id="ARBA00005349"/>
    </source>
</evidence>
<comment type="subunit">
    <text evidence="8">Component of the Ubi complex metabolon, which regroups five ubiquinone biosynthesis proteins (UbiE, UbiF, UbiG, UbiH and UbiI) and two accessory factors (UbiK and the lipid-binding protein UbiJ).</text>
</comment>
<dbReference type="UniPathway" id="UPA00232"/>
<dbReference type="InterPro" id="IPR002938">
    <property type="entry name" value="FAD-bd"/>
</dbReference>
<keyword evidence="4" id="KW-0285">Flavoprotein</keyword>
<dbReference type="PANTHER" id="PTHR43876">
    <property type="entry name" value="UBIQUINONE BIOSYNTHESIS MONOOXYGENASE COQ6, MITOCHONDRIAL"/>
    <property type="match status" value="1"/>
</dbReference>
<dbReference type="GO" id="GO:0071949">
    <property type="term" value="F:FAD binding"/>
    <property type="evidence" value="ECO:0007669"/>
    <property type="project" value="InterPro"/>
</dbReference>
<keyword evidence="11" id="KW-1185">Reference proteome</keyword>
<evidence type="ECO:0000256" key="1">
    <source>
        <dbReference type="ARBA" id="ARBA00001974"/>
    </source>
</evidence>
<evidence type="ECO:0000256" key="5">
    <source>
        <dbReference type="ARBA" id="ARBA00022827"/>
    </source>
</evidence>
<dbReference type="GO" id="GO:0006744">
    <property type="term" value="P:ubiquinone biosynthetic process"/>
    <property type="evidence" value="ECO:0007669"/>
    <property type="project" value="UniProtKB-UniPathway"/>
</dbReference>
<comment type="similarity">
    <text evidence="3">Belongs to the UbiH/COQ6 family.</text>
</comment>
<evidence type="ECO:0000256" key="4">
    <source>
        <dbReference type="ARBA" id="ARBA00022630"/>
    </source>
</evidence>
<dbReference type="GO" id="GO:0110142">
    <property type="term" value="C:ubiquinone biosynthesis complex"/>
    <property type="evidence" value="ECO:0007669"/>
    <property type="project" value="UniProtKB-ARBA"/>
</dbReference>
<dbReference type="InterPro" id="IPR010971">
    <property type="entry name" value="UbiH/COQ6"/>
</dbReference>
<reference evidence="10 11" key="1">
    <citation type="submission" date="2015-03" db="EMBL/GenBank/DDBJ databases">
        <title>Draft genome sequences of two protease-producing strains of Arsukibacterium isolated from two cold and alkaline environments.</title>
        <authorList>
            <person name="Lylloff J.E."/>
            <person name="Skov L.B."/>
            <person name="Jepsen M."/>
            <person name="Hallin P.F."/>
            <person name="Sorensen S.J."/>
            <person name="Stougaard P."/>
            <person name="Glaring M.A."/>
        </authorList>
    </citation>
    <scope>NUCLEOTIDE SEQUENCE [LARGE SCALE GENOMIC DNA]</scope>
    <source>
        <strain evidence="10 11">GCM72</strain>
    </source>
</reference>
<dbReference type="FunFam" id="3.50.50.60:FF:000021">
    <property type="entry name" value="Ubiquinone biosynthesis monooxygenase COQ6"/>
    <property type="match status" value="1"/>
</dbReference>
<evidence type="ECO:0000313" key="11">
    <source>
        <dbReference type="Proteomes" id="UP000034228"/>
    </source>
</evidence>
<dbReference type="InterPro" id="IPR036188">
    <property type="entry name" value="FAD/NAD-bd_sf"/>
</dbReference>
<dbReference type="PATRIC" id="fig|336831.14.peg.2485"/>
<keyword evidence="7" id="KW-0503">Monooxygenase</keyword>
<sequence>MTNETLANNTAELLTVDVTVVGGGMVGAAIALALSQAGLRVALVEKQAPAQFDPGSAPDLRVSSINLASEAWLTALGAWQPLQQMRLCPYQYLQAFEQPQSVVTFDAATIKRSHLGHIVENNLLQLALWQQLPAELTRFCPDSVVKLSQTSDSAILTLDSGAQLHSKLVIAADGGNSQLRQLAGIGTNGWQYQQACLVALVNTPYPQQDVTWQQFTPTGPKAFLPLPGPQGSIVWYEDAARVKQLAALSPQQLTQELLKAFPAQLGKVEVESSSWFPLARMDANSYYAGRVVLAGDAAHTINPLAGQGVNLGFADAKLLTELIISAHQQQQDPGSAALLSRYQRKRKPANLLMMSTMDGFYQLFGNDIAPLRSLRQLALTVASRSSMLKALVARYAVGSE</sequence>
<dbReference type="NCBIfam" id="TIGR01988">
    <property type="entry name" value="Ubi-OHases"/>
    <property type="match status" value="1"/>
</dbReference>
<evidence type="ECO:0000313" key="10">
    <source>
        <dbReference type="EMBL" id="KKO47318.1"/>
    </source>
</evidence>
<evidence type="ECO:0000259" key="9">
    <source>
        <dbReference type="Pfam" id="PF01494"/>
    </source>
</evidence>
<dbReference type="Pfam" id="PF01494">
    <property type="entry name" value="FAD_binding_3"/>
    <property type="match status" value="1"/>
</dbReference>
<proteinExistence type="inferred from homology"/>
<dbReference type="Gene3D" id="3.50.50.60">
    <property type="entry name" value="FAD/NAD(P)-binding domain"/>
    <property type="match status" value="2"/>
</dbReference>
<dbReference type="SUPFAM" id="SSF51905">
    <property type="entry name" value="FAD/NAD(P)-binding domain"/>
    <property type="match status" value="1"/>
</dbReference>
<comment type="cofactor">
    <cofactor evidence="1">
        <name>FAD</name>
        <dbReference type="ChEBI" id="CHEBI:57692"/>
    </cofactor>
</comment>
<accession>A0A0M2VDW2</accession>
<dbReference type="GO" id="GO:0008682">
    <property type="term" value="F:3-demethoxyubiquinol 3-hydroxylase activity"/>
    <property type="evidence" value="ECO:0007669"/>
    <property type="project" value="TreeGrafter"/>
</dbReference>
<dbReference type="PRINTS" id="PR00420">
    <property type="entry name" value="RNGMNOXGNASE"/>
</dbReference>
<dbReference type="STRING" id="336831.WG68_01375"/>
<keyword evidence="6" id="KW-0560">Oxidoreductase</keyword>
<gene>
    <name evidence="10" type="primary">ubiF</name>
    <name evidence="10" type="ORF">WG68_01375</name>
</gene>
<comment type="caution">
    <text evidence="10">The sequence shown here is derived from an EMBL/GenBank/DDBJ whole genome shotgun (WGS) entry which is preliminary data.</text>
</comment>
<comment type="pathway">
    <text evidence="2">Cofactor biosynthesis; ubiquinone biosynthesis.</text>
</comment>
<protein>
    <submittedName>
        <fullName evidence="10">2-octaprenyl-3-methyl-6-methoxy-1,4-benzoquinol hydroxylase</fullName>
    </submittedName>
</protein>
<evidence type="ECO:0000256" key="8">
    <source>
        <dbReference type="ARBA" id="ARBA00065734"/>
    </source>
</evidence>
<evidence type="ECO:0000256" key="2">
    <source>
        <dbReference type="ARBA" id="ARBA00004749"/>
    </source>
</evidence>
<dbReference type="EMBL" id="LAHO01000001">
    <property type="protein sequence ID" value="KKO47318.1"/>
    <property type="molecule type" value="Genomic_DNA"/>
</dbReference>
<feature type="domain" description="FAD-binding" evidence="9">
    <location>
        <begin position="16"/>
        <end position="349"/>
    </location>
</feature>
<name>A0A0M2VDW2_9GAMM</name>
<organism evidence="10 11">
    <name type="scientific">Arsukibacterium ikkense</name>
    <dbReference type="NCBI Taxonomy" id="336831"/>
    <lineage>
        <taxon>Bacteria</taxon>
        <taxon>Pseudomonadati</taxon>
        <taxon>Pseudomonadota</taxon>
        <taxon>Gammaproteobacteria</taxon>
        <taxon>Chromatiales</taxon>
        <taxon>Chromatiaceae</taxon>
        <taxon>Arsukibacterium</taxon>
    </lineage>
</organism>
<evidence type="ECO:0000256" key="7">
    <source>
        <dbReference type="ARBA" id="ARBA00023033"/>
    </source>
</evidence>
<dbReference type="PANTHER" id="PTHR43876:SF10">
    <property type="entry name" value="3-DEMETHOXYUBIQUINOL 3-HYDROXYLASE"/>
    <property type="match status" value="1"/>
</dbReference>
<dbReference type="AlphaFoldDB" id="A0A0M2VDW2"/>
<dbReference type="Proteomes" id="UP000034228">
    <property type="component" value="Unassembled WGS sequence"/>
</dbReference>